<dbReference type="AlphaFoldDB" id="A0A8S2QA02"/>
<dbReference type="Pfam" id="PF09772">
    <property type="entry name" value="Tmem26"/>
    <property type="match status" value="1"/>
</dbReference>
<evidence type="ECO:0000313" key="2">
    <source>
        <dbReference type="EMBL" id="CAF4096876.1"/>
    </source>
</evidence>
<feature type="transmembrane region" description="Helical" evidence="1">
    <location>
        <begin position="65"/>
        <end position="83"/>
    </location>
</feature>
<dbReference type="PANTHER" id="PTHR22168:SF7">
    <property type="entry name" value="TRANSMEMBRANE PROTEIN 26-LIKE"/>
    <property type="match status" value="1"/>
</dbReference>
<accession>A0A8S2QA02</accession>
<dbReference type="EMBL" id="CAJOBI010007859">
    <property type="protein sequence ID" value="CAF4096876.1"/>
    <property type="molecule type" value="Genomic_DNA"/>
</dbReference>
<feature type="transmembrane region" description="Helical" evidence="1">
    <location>
        <begin position="202"/>
        <end position="221"/>
    </location>
</feature>
<feature type="transmembrane region" description="Helical" evidence="1">
    <location>
        <begin position="233"/>
        <end position="252"/>
    </location>
</feature>
<feature type="transmembrane region" description="Helical" evidence="1">
    <location>
        <begin position="309"/>
        <end position="337"/>
    </location>
</feature>
<dbReference type="PANTHER" id="PTHR22168">
    <property type="entry name" value="TMEM26 PROTEIN"/>
    <property type="match status" value="1"/>
</dbReference>
<evidence type="ECO:0000313" key="3">
    <source>
        <dbReference type="Proteomes" id="UP000676336"/>
    </source>
</evidence>
<dbReference type="InterPro" id="IPR019169">
    <property type="entry name" value="Transmembrane_26"/>
</dbReference>
<keyword evidence="1" id="KW-1133">Transmembrane helix</keyword>
<keyword evidence="1" id="KW-0812">Transmembrane</keyword>
<gene>
    <name evidence="2" type="ORF">SMN809_LOCUS17143</name>
</gene>
<evidence type="ECO:0000256" key="1">
    <source>
        <dbReference type="SAM" id="Phobius"/>
    </source>
</evidence>
<comment type="caution">
    <text evidence="2">The sequence shown here is derived from an EMBL/GenBank/DDBJ whole genome shotgun (WGS) entry which is preliminary data.</text>
</comment>
<protein>
    <recommendedName>
        <fullName evidence="4">Transmembrane protein 26</fullName>
    </recommendedName>
</protein>
<feature type="transmembrane region" description="Helical" evidence="1">
    <location>
        <begin position="264"/>
        <end position="288"/>
    </location>
</feature>
<reference evidence="2" key="1">
    <citation type="submission" date="2021-02" db="EMBL/GenBank/DDBJ databases">
        <authorList>
            <person name="Nowell W R."/>
        </authorList>
    </citation>
    <scope>NUCLEOTIDE SEQUENCE</scope>
</reference>
<organism evidence="2 3">
    <name type="scientific">Rotaria magnacalcarata</name>
    <dbReference type="NCBI Taxonomy" id="392030"/>
    <lineage>
        <taxon>Eukaryota</taxon>
        <taxon>Metazoa</taxon>
        <taxon>Spiralia</taxon>
        <taxon>Gnathifera</taxon>
        <taxon>Rotifera</taxon>
        <taxon>Eurotatoria</taxon>
        <taxon>Bdelloidea</taxon>
        <taxon>Philodinida</taxon>
        <taxon>Philodinidae</taxon>
        <taxon>Rotaria</taxon>
    </lineage>
</organism>
<feature type="transmembrane region" description="Helical" evidence="1">
    <location>
        <begin position="89"/>
        <end position="107"/>
    </location>
</feature>
<name>A0A8S2QA02_9BILA</name>
<dbReference type="Proteomes" id="UP000676336">
    <property type="component" value="Unassembled WGS sequence"/>
</dbReference>
<evidence type="ECO:0008006" key="4">
    <source>
        <dbReference type="Google" id="ProtNLM"/>
    </source>
</evidence>
<feature type="transmembrane region" description="Helical" evidence="1">
    <location>
        <begin position="119"/>
        <end position="138"/>
    </location>
</feature>
<sequence>MFVPLGRVRHSIDILQKNIYEYHHGSNLSLSTNSIRYPSANNSKPRRCPHLIQLIEDSCTIIQAIFVRFIFILSTVVAVWRLVEETKQIYYWYLLLLLIFLLIESYVMIIHRKGYEYKWFCSSAFAYLIAIVPCIWLLELNYSLHVSLLSNGTKISLDIRRRFQLTTSSNGFSNDFDADDSNSKENSIIYEHLNTHLSREEWHMIIEQMTLLVLILSRWLLPKGELTREELSQLLLVYIGIAADIIEFFEVFKEKSVRTNSTLSILVLLLWTLSLLQYCLAFTISRGRKARLVLKTKQEKRYICSPSDFWGMLISLFLQDIPFFSFRAVLIFHYHIFSYSTVFFTSKNGLIIILQWYRITVILATTISEERRNHRHNHKKLIPIIEITPNGRTINNNEDLSEQEESTYNV</sequence>
<keyword evidence="1" id="KW-0472">Membrane</keyword>
<proteinExistence type="predicted"/>